<evidence type="ECO:0000313" key="2">
    <source>
        <dbReference type="EMBL" id="NEZ60819.1"/>
    </source>
</evidence>
<protein>
    <submittedName>
        <fullName evidence="2">HNH endonuclease</fullName>
    </submittedName>
</protein>
<dbReference type="InterPro" id="IPR003615">
    <property type="entry name" value="HNH_nuc"/>
</dbReference>
<reference evidence="2 3" key="1">
    <citation type="journal article" date="2020" name="Microb. Ecol.">
        <title>Ecogenomics of the Marine Benthic Filamentous Cyanobacterium Adonisia.</title>
        <authorList>
            <person name="Walter J.M."/>
            <person name="Coutinho F.H."/>
            <person name="Leomil L."/>
            <person name="Hargreaves P.I."/>
            <person name="Campeao M.E."/>
            <person name="Vieira V.V."/>
            <person name="Silva B.S."/>
            <person name="Fistarol G.O."/>
            <person name="Salomon P.S."/>
            <person name="Sawabe T."/>
            <person name="Mino S."/>
            <person name="Hosokawa M."/>
            <person name="Miyashita H."/>
            <person name="Maruyama F."/>
            <person name="van Verk M.C."/>
            <person name="Dutilh B.E."/>
            <person name="Thompson C.C."/>
            <person name="Thompson F.L."/>
        </authorList>
    </citation>
    <scope>NUCLEOTIDE SEQUENCE [LARGE SCALE GENOMIC DNA]</scope>
    <source>
        <strain evidence="2 3">CCMR0081</strain>
    </source>
</reference>
<dbReference type="Pfam" id="PF01844">
    <property type="entry name" value="HNH"/>
    <property type="match status" value="1"/>
</dbReference>
<dbReference type="EMBL" id="QXHD01000004">
    <property type="protein sequence ID" value="NEZ60819.1"/>
    <property type="molecule type" value="Genomic_DNA"/>
</dbReference>
<accession>A0A6M0RXA5</accession>
<sequence length="147" mass="18126">MTDNQKTLEELFALADKVGKKRYNRLTTQDFEDYRKFDRWRYINGNSECGTTAESKKWVRENSEWTCPVCNERFADRGGRTIDHKLPRAQYPWLSLDFRNFWVICRDCNQEKGERHWYEYEHYMFVHHRDRYEDVQFARPRQLLKTL</sequence>
<dbReference type="GO" id="GO:0004519">
    <property type="term" value="F:endonuclease activity"/>
    <property type="evidence" value="ECO:0007669"/>
    <property type="project" value="UniProtKB-KW"/>
</dbReference>
<feature type="domain" description="HNH nuclease" evidence="1">
    <location>
        <begin position="54"/>
        <end position="110"/>
    </location>
</feature>
<dbReference type="SMART" id="SM00507">
    <property type="entry name" value="HNHc"/>
    <property type="match status" value="1"/>
</dbReference>
<dbReference type="CDD" id="cd00085">
    <property type="entry name" value="HNHc"/>
    <property type="match status" value="1"/>
</dbReference>
<comment type="caution">
    <text evidence="2">The sequence shown here is derived from an EMBL/GenBank/DDBJ whole genome shotgun (WGS) entry which is preliminary data.</text>
</comment>
<dbReference type="GO" id="GO:0008270">
    <property type="term" value="F:zinc ion binding"/>
    <property type="evidence" value="ECO:0007669"/>
    <property type="project" value="InterPro"/>
</dbReference>
<gene>
    <name evidence="2" type="ORF">DXZ20_35325</name>
</gene>
<name>A0A6M0RXA5_9CYAN</name>
<keyword evidence="2" id="KW-0378">Hydrolase</keyword>
<dbReference type="Gene3D" id="1.10.30.50">
    <property type="match status" value="1"/>
</dbReference>
<dbReference type="Proteomes" id="UP000481033">
    <property type="component" value="Unassembled WGS sequence"/>
</dbReference>
<dbReference type="RefSeq" id="WP_163670681.1">
    <property type="nucleotide sequence ID" value="NZ_QXHD01000004.1"/>
</dbReference>
<keyword evidence="2" id="KW-0540">Nuclease</keyword>
<dbReference type="AlphaFoldDB" id="A0A6M0RXA5"/>
<proteinExistence type="predicted"/>
<evidence type="ECO:0000313" key="3">
    <source>
        <dbReference type="Proteomes" id="UP000481033"/>
    </source>
</evidence>
<evidence type="ECO:0000259" key="1">
    <source>
        <dbReference type="SMART" id="SM00507"/>
    </source>
</evidence>
<organism evidence="2 3">
    <name type="scientific">Adonisia turfae CCMR0081</name>
    <dbReference type="NCBI Taxonomy" id="2292702"/>
    <lineage>
        <taxon>Bacteria</taxon>
        <taxon>Bacillati</taxon>
        <taxon>Cyanobacteriota</taxon>
        <taxon>Adonisia</taxon>
        <taxon>Adonisia turfae</taxon>
    </lineage>
</organism>
<dbReference type="GO" id="GO:0003676">
    <property type="term" value="F:nucleic acid binding"/>
    <property type="evidence" value="ECO:0007669"/>
    <property type="project" value="InterPro"/>
</dbReference>
<keyword evidence="2" id="KW-0255">Endonuclease</keyword>
<dbReference type="InterPro" id="IPR002711">
    <property type="entry name" value="HNH"/>
</dbReference>
<keyword evidence="3" id="KW-1185">Reference proteome</keyword>